<keyword evidence="4" id="KW-0720">Serine protease</keyword>
<evidence type="ECO:0000256" key="3">
    <source>
        <dbReference type="ARBA" id="ARBA00022801"/>
    </source>
</evidence>
<keyword evidence="3" id="KW-0378">Hydrolase</keyword>
<gene>
    <name evidence="11" type="ORF">EAG_14850</name>
</gene>
<dbReference type="InterPro" id="IPR022700">
    <property type="entry name" value="CLIP"/>
</dbReference>
<evidence type="ECO:0000256" key="2">
    <source>
        <dbReference type="ARBA" id="ARBA00022729"/>
    </source>
</evidence>
<dbReference type="OrthoDB" id="6339452at2759"/>
<protein>
    <submittedName>
        <fullName evidence="11">Serine protease snake</fullName>
    </submittedName>
</protein>
<dbReference type="CDD" id="cd00190">
    <property type="entry name" value="Tryp_SPc"/>
    <property type="match status" value="1"/>
</dbReference>
<comment type="similarity">
    <text evidence="7">Belongs to the peptidase S1 family. CLIP subfamily.</text>
</comment>
<dbReference type="Gene3D" id="2.40.10.10">
    <property type="entry name" value="Trypsin-like serine proteases"/>
    <property type="match status" value="1"/>
</dbReference>
<dbReference type="InterPro" id="IPR043504">
    <property type="entry name" value="Peptidase_S1_PA_chymotrypsin"/>
</dbReference>
<proteinExistence type="inferred from homology"/>
<evidence type="ECO:0000256" key="5">
    <source>
        <dbReference type="ARBA" id="ARBA00023157"/>
    </source>
</evidence>
<evidence type="ECO:0000256" key="6">
    <source>
        <dbReference type="ARBA" id="ARBA00023180"/>
    </source>
</evidence>
<dbReference type="PROSITE" id="PS51888">
    <property type="entry name" value="CLIP"/>
    <property type="match status" value="1"/>
</dbReference>
<dbReference type="GO" id="GO:0004252">
    <property type="term" value="F:serine-type endopeptidase activity"/>
    <property type="evidence" value="ECO:0007669"/>
    <property type="project" value="InterPro"/>
</dbReference>
<dbReference type="Proteomes" id="UP000000311">
    <property type="component" value="Unassembled WGS sequence"/>
</dbReference>
<dbReference type="SUPFAM" id="SSF50494">
    <property type="entry name" value="Trypsin-like serine proteases"/>
    <property type="match status" value="1"/>
</dbReference>
<feature type="domain" description="Clip" evidence="10">
    <location>
        <begin position="326"/>
        <end position="372"/>
    </location>
</feature>
<feature type="coiled-coil region" evidence="8">
    <location>
        <begin position="119"/>
        <end position="205"/>
    </location>
</feature>
<evidence type="ECO:0000259" key="10">
    <source>
        <dbReference type="PROSITE" id="PS51888"/>
    </source>
</evidence>
<dbReference type="InterPro" id="IPR050127">
    <property type="entry name" value="Serine_Proteases_S1"/>
</dbReference>
<dbReference type="SMART" id="SM00680">
    <property type="entry name" value="CLIP"/>
    <property type="match status" value="1"/>
</dbReference>
<sequence>MILGRHQDRHEDDKKKKYEKEIQLEMRRAAMLKRSDAKIARCHLQVKQREICKKEKLLHAQKLIDLKQKEIEVTHRLAAELSLHEEIKRALKLSRVKSFTRSLPDCVIKEARLRLIEKKVNLEARQAKLTKLLHQEETQQVKLQQAEQEKKKRNLRVDLQRQLMDNHQRIQEKRNKEKEQDRKMIEQTMRKIQEEDARIKRKKDNDMILQREEMIAFLAAKDAWEKKYKKALKDEDERISRTIAEKEAQQKKLLDMKTEFREMRETAIDKMTKKLLDNARRQKAIAERKAEDEAIDAAFTRYLIKEQEKNVEKQRKHDNECRARKGCNVDNTSEQGICKHVRNCSIVYQQLLADKLPESICGYSGIDPIVCCPISQTIEITHTEVMRPLKVDSSRGSLARAKCAEAAEAVYGLVFRPALDSRPVNGSRCALNARKLIVGGIKADPREFPHMAAIGFTDPKSRAISWSCGGSLISAKIVLTVAQCAWNNYWGNATWVRVGDLNLVQTNDDAMPQDIRIAERIKHPEYKTRTVYNDIAILRLEKEATYNAWVRPACLPIDLPDIGTDNKAVASGWGLVDWFGDTRSDNLLKVTLKLVDHATCNASFWEDSSNTKLPLGIVDKWQICAGEVGRDTCQGDSGGPLVIFNKDHDCMYNIIGITSFGRSCGSNIPGVYTRVYYYIPWIERVAWPEYFSDDESKITFLT</sequence>
<dbReference type="SMART" id="SM00020">
    <property type="entry name" value="Tryp_SPc"/>
    <property type="match status" value="1"/>
</dbReference>
<name>E2A4P8_CAMFO</name>
<evidence type="ECO:0000256" key="1">
    <source>
        <dbReference type="ARBA" id="ARBA00022670"/>
    </source>
</evidence>
<dbReference type="GO" id="GO:0005615">
    <property type="term" value="C:extracellular space"/>
    <property type="evidence" value="ECO:0007669"/>
    <property type="project" value="TreeGrafter"/>
</dbReference>
<evidence type="ECO:0000313" key="12">
    <source>
        <dbReference type="Proteomes" id="UP000000311"/>
    </source>
</evidence>
<dbReference type="Pfam" id="PF00089">
    <property type="entry name" value="Trypsin"/>
    <property type="match status" value="1"/>
</dbReference>
<dbReference type="PROSITE" id="PS50240">
    <property type="entry name" value="TRYPSIN_DOM"/>
    <property type="match status" value="1"/>
</dbReference>
<dbReference type="PANTHER" id="PTHR24264:SF54">
    <property type="entry name" value="PEPTIDASE S1 DOMAIN-CONTAINING PROTEIN"/>
    <property type="match status" value="1"/>
</dbReference>
<evidence type="ECO:0000313" key="11">
    <source>
        <dbReference type="EMBL" id="EFN71582.1"/>
    </source>
</evidence>
<keyword evidence="5" id="KW-1015">Disulfide bond</keyword>
<dbReference type="InParanoid" id="E2A4P8"/>
<dbReference type="PROSITE" id="PS00135">
    <property type="entry name" value="TRYPSIN_SER"/>
    <property type="match status" value="1"/>
</dbReference>
<dbReference type="PANTHER" id="PTHR24264">
    <property type="entry name" value="TRYPSIN-RELATED"/>
    <property type="match status" value="1"/>
</dbReference>
<dbReference type="STRING" id="104421.E2A4P8"/>
<feature type="domain" description="Peptidase S1" evidence="9">
    <location>
        <begin position="437"/>
        <end position="687"/>
    </location>
</feature>
<keyword evidence="2" id="KW-0732">Signal</keyword>
<keyword evidence="12" id="KW-1185">Reference proteome</keyword>
<evidence type="ECO:0000256" key="7">
    <source>
        <dbReference type="ARBA" id="ARBA00024195"/>
    </source>
</evidence>
<organism evidence="12">
    <name type="scientific">Camponotus floridanus</name>
    <name type="common">Florida carpenter ant</name>
    <dbReference type="NCBI Taxonomy" id="104421"/>
    <lineage>
        <taxon>Eukaryota</taxon>
        <taxon>Metazoa</taxon>
        <taxon>Ecdysozoa</taxon>
        <taxon>Arthropoda</taxon>
        <taxon>Hexapoda</taxon>
        <taxon>Insecta</taxon>
        <taxon>Pterygota</taxon>
        <taxon>Neoptera</taxon>
        <taxon>Endopterygota</taxon>
        <taxon>Hymenoptera</taxon>
        <taxon>Apocrita</taxon>
        <taxon>Aculeata</taxon>
        <taxon>Formicoidea</taxon>
        <taxon>Formicidae</taxon>
        <taxon>Formicinae</taxon>
        <taxon>Camponotus</taxon>
    </lineage>
</organism>
<dbReference type="MEROPS" id="S01.506"/>
<evidence type="ECO:0000259" key="9">
    <source>
        <dbReference type="PROSITE" id="PS50240"/>
    </source>
</evidence>
<keyword evidence="1 11" id="KW-0645">Protease</keyword>
<dbReference type="PRINTS" id="PR00722">
    <property type="entry name" value="CHYMOTRYPSIN"/>
</dbReference>
<feature type="coiled-coil region" evidence="8">
    <location>
        <begin position="229"/>
        <end position="296"/>
    </location>
</feature>
<evidence type="ECO:0000256" key="4">
    <source>
        <dbReference type="ARBA" id="ARBA00022825"/>
    </source>
</evidence>
<dbReference type="InterPro" id="IPR033116">
    <property type="entry name" value="TRYPSIN_SER"/>
</dbReference>
<dbReference type="FunCoup" id="E2A4P8">
    <property type="interactions" value="6"/>
</dbReference>
<evidence type="ECO:0000256" key="8">
    <source>
        <dbReference type="SAM" id="Coils"/>
    </source>
</evidence>
<dbReference type="EMBL" id="GL436716">
    <property type="protein sequence ID" value="EFN71582.1"/>
    <property type="molecule type" value="Genomic_DNA"/>
</dbReference>
<keyword evidence="8" id="KW-0175">Coiled coil</keyword>
<reference evidence="11 12" key="1">
    <citation type="journal article" date="2010" name="Science">
        <title>Genomic comparison of the ants Camponotus floridanus and Harpegnathos saltator.</title>
        <authorList>
            <person name="Bonasio R."/>
            <person name="Zhang G."/>
            <person name="Ye C."/>
            <person name="Mutti N.S."/>
            <person name="Fang X."/>
            <person name="Qin N."/>
            <person name="Donahue G."/>
            <person name="Yang P."/>
            <person name="Li Q."/>
            <person name="Li C."/>
            <person name="Zhang P."/>
            <person name="Huang Z."/>
            <person name="Berger S.L."/>
            <person name="Reinberg D."/>
            <person name="Wang J."/>
            <person name="Liebig J."/>
        </authorList>
    </citation>
    <scope>NUCLEOTIDE SEQUENCE [LARGE SCALE GENOMIC DNA]</scope>
    <source>
        <strain evidence="12">C129</strain>
    </source>
</reference>
<dbReference type="InterPro" id="IPR001254">
    <property type="entry name" value="Trypsin_dom"/>
</dbReference>
<dbReference type="InterPro" id="IPR009003">
    <property type="entry name" value="Peptidase_S1_PA"/>
</dbReference>
<accession>E2A4P8</accession>
<dbReference type="InterPro" id="IPR001314">
    <property type="entry name" value="Peptidase_S1A"/>
</dbReference>
<dbReference type="AlphaFoldDB" id="E2A4P8"/>
<dbReference type="FunFam" id="2.40.10.10:FF:000028">
    <property type="entry name" value="Serine protease easter"/>
    <property type="match status" value="1"/>
</dbReference>
<dbReference type="GO" id="GO:0006508">
    <property type="term" value="P:proteolysis"/>
    <property type="evidence" value="ECO:0007669"/>
    <property type="project" value="UniProtKB-KW"/>
</dbReference>
<keyword evidence="6" id="KW-0325">Glycoprotein</keyword>